<proteinExistence type="predicted"/>
<dbReference type="KEGG" id="ete:ETEE_3630"/>
<protein>
    <recommendedName>
        <fullName evidence="3">NB-ARC domain-containing protein</fullName>
    </recommendedName>
</protein>
<dbReference type="Gene3D" id="1.25.40.10">
    <property type="entry name" value="Tetratricopeptide repeat domain"/>
    <property type="match status" value="1"/>
</dbReference>
<sequence length="928" mass="106110">MDFLKRALIKKVVDDLICLNGTEFEYFCKPIFEIIVGEESIHKGSNLFAKPISRTVDFSTNNFEIVGQCGTDNDYFDVFGKKFKELINLKLENTKPIKDIKSALKNSSQCSKIILFANQEAKGGRLDSVNKVIRHIGIKQEVVILDSESIATIVAENIGNQRFIFSIIDYLPTASQIYSAISMQNDLPPLPHDFVVREDEKSIIEAINQSYVSVVHGVSGIGKSKIVLGIAHKLKAEFDSIIWVNLGEHKNFNFKSVKVGDFDNNLNLANLCSTYKTLVILDNFFGDVSDIKSEFESFARDESRVIITSLEKIADKEICFHLSEMTNSEAKEVIEKRIDIDSKYIDEIVEHIGGHPLCLELVCQIIREENYNNHEIHDFLEEIGQITEEIVQGKSQTISDLVIGKYAGKFRREFSLISLLGAEQVSNYIFNKILGARAIRNLEKVSLIVRSGVNYSSIHSIVLLSIKNLFDSATEIHDIKNELCEVLWVENEYKKSGYYSFCVMHNDLLNKLYRDNLCDKHRKSLLYAIIQTTDNLVFKSKLIAEIEGFDLSNNNFEDILLLIENIELKLISIDRKLHEEKYQLESDEMIQKLNKINSALADGSNIKLLVEHHIAKIYLWKGDVVTSRNLFIELLNKFPDSEQCMLQLARIYDNEKSYDEVEKYVDKVLGNVSPEQSYSVILSFYDLISNSKYKSCREKYIQNRVEDFVADISFTLRSSFDHPYRVLSSLSGYLGYNLPEAFKSLSYNLPAPDNANKNTKLMMAYADIQMALYRLYKYSNDENKEQKLVEISKLAEQYYIDSQPSNDYENLKVAKFFIEIGRYGQAGIYLDKIEKKDPFFYQNTAKRLRGMGDDEGAIIAIDKSIEGAKRGDCGAWFLPSFLNDKAEILIKSDINEAIKVIFEAIDKQNDLKTKKAWQAKADRWAANC</sequence>
<organism evidence="1 2">
    <name type="scientific">Edwardsiella anguillarum ET080813</name>
    <dbReference type="NCBI Taxonomy" id="667120"/>
    <lineage>
        <taxon>Bacteria</taxon>
        <taxon>Pseudomonadati</taxon>
        <taxon>Pseudomonadota</taxon>
        <taxon>Gammaproteobacteria</taxon>
        <taxon>Enterobacterales</taxon>
        <taxon>Hafniaceae</taxon>
        <taxon>Edwardsiella</taxon>
    </lineage>
</organism>
<evidence type="ECO:0000313" key="2">
    <source>
        <dbReference type="Proteomes" id="UP000028681"/>
    </source>
</evidence>
<dbReference type="InterPro" id="IPR011990">
    <property type="entry name" value="TPR-like_helical_dom_sf"/>
</dbReference>
<dbReference type="SUPFAM" id="SSF48452">
    <property type="entry name" value="TPR-like"/>
    <property type="match status" value="1"/>
</dbReference>
<dbReference type="RefSeq" id="WP_034165081.1">
    <property type="nucleotide sequence ID" value="NZ_CP006664.1"/>
</dbReference>
<dbReference type="AlphaFoldDB" id="A0A076LNE8"/>
<reference evidence="1 2" key="1">
    <citation type="journal article" date="2012" name="PLoS ONE">
        <title>Edwardsiella comparative phylogenomics reveal the new intra/inter-species taxonomic relationships, virulence evolution and niche adaptation mechanisms.</title>
        <authorList>
            <person name="Yang M."/>
            <person name="Lv Y."/>
            <person name="Xiao J."/>
            <person name="Wu H."/>
            <person name="Zheng H."/>
            <person name="Liu Q."/>
            <person name="Zhang Y."/>
            <person name="Wang Q."/>
        </authorList>
    </citation>
    <scope>NUCLEOTIDE SEQUENCE [LARGE SCALE GENOMIC DNA]</scope>
    <source>
        <strain evidence="2">080813</strain>
    </source>
</reference>
<dbReference type="HOGENOM" id="CLU_314199_0_0_6"/>
<dbReference type="Gene3D" id="3.40.50.300">
    <property type="entry name" value="P-loop containing nucleotide triphosphate hydrolases"/>
    <property type="match status" value="1"/>
</dbReference>
<dbReference type="EMBL" id="CP006664">
    <property type="protein sequence ID" value="AIJ10050.1"/>
    <property type="molecule type" value="Genomic_DNA"/>
</dbReference>
<name>A0A076LNE8_9GAMM</name>
<dbReference type="SUPFAM" id="SSF52540">
    <property type="entry name" value="P-loop containing nucleoside triphosphate hydrolases"/>
    <property type="match status" value="1"/>
</dbReference>
<dbReference type="GeneID" id="33941044"/>
<dbReference type="InterPro" id="IPR027417">
    <property type="entry name" value="P-loop_NTPase"/>
</dbReference>
<dbReference type="Proteomes" id="UP000028681">
    <property type="component" value="Chromosome"/>
</dbReference>
<evidence type="ECO:0000313" key="1">
    <source>
        <dbReference type="EMBL" id="AIJ10050.1"/>
    </source>
</evidence>
<evidence type="ECO:0008006" key="3">
    <source>
        <dbReference type="Google" id="ProtNLM"/>
    </source>
</evidence>
<gene>
    <name evidence="1" type="ORF">ETEE_3630</name>
</gene>
<accession>A0A076LNE8</accession>